<keyword evidence="1" id="KW-0597">Phosphoprotein</keyword>
<evidence type="ECO:0000313" key="6">
    <source>
        <dbReference type="EMBL" id="KAJ3439192.1"/>
    </source>
</evidence>
<dbReference type="GO" id="GO:0006364">
    <property type="term" value="P:rRNA processing"/>
    <property type="evidence" value="ECO:0007669"/>
    <property type="project" value="InterPro"/>
</dbReference>
<evidence type="ECO:0000256" key="3">
    <source>
        <dbReference type="ARBA" id="ARBA00022737"/>
    </source>
</evidence>
<keyword evidence="2 4" id="KW-0853">WD repeat</keyword>
<dbReference type="PROSITE" id="PS50294">
    <property type="entry name" value="WD_REPEATS_REGION"/>
    <property type="match status" value="3"/>
</dbReference>
<dbReference type="PANTHER" id="PTHR14091">
    <property type="entry name" value="PERIODIC TRYPTOPHAN PROTEIN 1"/>
    <property type="match status" value="1"/>
</dbReference>
<dbReference type="InterPro" id="IPR015943">
    <property type="entry name" value="WD40/YVTN_repeat-like_dom_sf"/>
</dbReference>
<feature type="repeat" description="WD" evidence="4">
    <location>
        <begin position="272"/>
        <end position="314"/>
    </location>
</feature>
<dbReference type="GO" id="GO:0005634">
    <property type="term" value="C:nucleus"/>
    <property type="evidence" value="ECO:0007669"/>
    <property type="project" value="TreeGrafter"/>
</dbReference>
<feature type="repeat" description="WD" evidence="4">
    <location>
        <begin position="415"/>
        <end position="456"/>
    </location>
</feature>
<evidence type="ECO:0000256" key="2">
    <source>
        <dbReference type="ARBA" id="ARBA00022574"/>
    </source>
</evidence>
<dbReference type="InterPro" id="IPR044285">
    <property type="entry name" value="PWP1"/>
</dbReference>
<proteinExistence type="predicted"/>
<name>A0AAV7ZEM2_9EUKA</name>
<reference evidence="6" key="1">
    <citation type="submission" date="2022-08" db="EMBL/GenBank/DDBJ databases">
        <title>Novel sulphate-reducing endosymbionts in the free-living metamonad Anaeramoeba.</title>
        <authorList>
            <person name="Jerlstrom-Hultqvist J."/>
            <person name="Cepicka I."/>
            <person name="Gallot-Lavallee L."/>
            <person name="Salas-Leiva D."/>
            <person name="Curtis B.A."/>
            <person name="Zahonova K."/>
            <person name="Pipaliya S."/>
            <person name="Dacks J."/>
            <person name="Roger A.J."/>
        </authorList>
    </citation>
    <scope>NUCLEOTIDE SEQUENCE</scope>
    <source>
        <strain evidence="6">Busselton2</strain>
    </source>
</reference>
<evidence type="ECO:0000256" key="1">
    <source>
        <dbReference type="ARBA" id="ARBA00022553"/>
    </source>
</evidence>
<accession>A0AAV7ZEM2</accession>
<evidence type="ECO:0000313" key="7">
    <source>
        <dbReference type="Proteomes" id="UP001146793"/>
    </source>
</evidence>
<dbReference type="Proteomes" id="UP001146793">
    <property type="component" value="Unassembled WGS sequence"/>
</dbReference>
<dbReference type="PRINTS" id="PR00320">
    <property type="entry name" value="GPROTEINBRPT"/>
</dbReference>
<dbReference type="InterPro" id="IPR001680">
    <property type="entry name" value="WD40_rpt"/>
</dbReference>
<feature type="region of interest" description="Disordered" evidence="5">
    <location>
        <begin position="44"/>
        <end position="85"/>
    </location>
</feature>
<comment type="caution">
    <text evidence="6">The sequence shown here is derived from an EMBL/GenBank/DDBJ whole genome shotgun (WGS) entry which is preliminary data.</text>
</comment>
<feature type="compositionally biased region" description="Low complexity" evidence="5">
    <location>
        <begin position="51"/>
        <end position="72"/>
    </location>
</feature>
<dbReference type="SMART" id="SM00320">
    <property type="entry name" value="WD40"/>
    <property type="match status" value="5"/>
</dbReference>
<dbReference type="InterPro" id="IPR036322">
    <property type="entry name" value="WD40_repeat_dom_sf"/>
</dbReference>
<dbReference type="PROSITE" id="PS00678">
    <property type="entry name" value="WD_REPEATS_1"/>
    <property type="match status" value="2"/>
</dbReference>
<dbReference type="Pfam" id="PF00400">
    <property type="entry name" value="WD40"/>
    <property type="match status" value="3"/>
</dbReference>
<dbReference type="EMBL" id="JANTQA010000032">
    <property type="protein sequence ID" value="KAJ3439192.1"/>
    <property type="molecule type" value="Genomic_DNA"/>
</dbReference>
<organism evidence="6 7">
    <name type="scientific">Anaeramoeba flamelloides</name>
    <dbReference type="NCBI Taxonomy" id="1746091"/>
    <lineage>
        <taxon>Eukaryota</taxon>
        <taxon>Metamonada</taxon>
        <taxon>Anaeramoebidae</taxon>
        <taxon>Anaeramoeba</taxon>
    </lineage>
</organism>
<dbReference type="SUPFAM" id="SSF50978">
    <property type="entry name" value="WD40 repeat-like"/>
    <property type="match status" value="1"/>
</dbReference>
<evidence type="ECO:0000256" key="5">
    <source>
        <dbReference type="SAM" id="MobiDB-lite"/>
    </source>
</evidence>
<dbReference type="AlphaFoldDB" id="A0AAV7ZEM2"/>
<evidence type="ECO:0000256" key="4">
    <source>
        <dbReference type="PROSITE-ProRule" id="PRU00221"/>
    </source>
</evidence>
<dbReference type="Gene3D" id="2.130.10.10">
    <property type="entry name" value="YVTN repeat-like/Quinoprotein amine dehydrogenase"/>
    <property type="match status" value="2"/>
</dbReference>
<dbReference type="InterPro" id="IPR019775">
    <property type="entry name" value="WD40_repeat_CS"/>
</dbReference>
<protein>
    <submittedName>
        <fullName evidence="6">Periodic tryptophan protein 1</fullName>
    </submittedName>
</protein>
<dbReference type="PROSITE" id="PS50082">
    <property type="entry name" value="WD_REPEATS_2"/>
    <property type="match status" value="3"/>
</dbReference>
<dbReference type="InterPro" id="IPR020472">
    <property type="entry name" value="WD40_PAC1"/>
</dbReference>
<keyword evidence="3" id="KW-0677">Repeat</keyword>
<sequence>MITSLHWVPKGAASELPKQIELSEKEIEELNIKMSKTVKQVNEIKKQNFGNTSQEESNEMNTENNNNNNNNKKQNKKKKKEKEIPQELLDIDEEILKKFNLENYDEEDPKGNLFTYFQNFEDLDYLKNSQQETETGKGNSNQFDELIEEEMEENKIKPSDMILLSAKSDQTLSTLEEIVIEDESLNMYVHHDIILQNSPLCLAWCDLSLERAKSGELLYDENKTGNLVAVGTFDPIIEIWDLDLADTSKPVCTLGLGVNEKEFDPQLQNLSPYAHDGAVLTLAWNSEYRNLMASGSDDNTVKIWDLSTTECLATIGNHTDAVGALAWKPDEGSLLLSGGHDSVCWLWDIRSMAEQNKEKQRQKKIQLDGVKFKLSSPTECLKWDITSPNRFFVSVENGDSFYYDIRNPKKPLFTVSCHRKETTQVAFSEIPGLFVTGGSDKFVKVWEISEKKISQVIKRNLDVGSVFALSFSPDNPLLLAVAGKKGEIATWDLTQDNKVFKWFEKKIKLYLESKIQENTNQNINKN</sequence>
<gene>
    <name evidence="6" type="ORF">M0812_15215</name>
</gene>
<feature type="repeat" description="WD" evidence="4">
    <location>
        <begin position="315"/>
        <end position="357"/>
    </location>
</feature>
<dbReference type="PANTHER" id="PTHR14091:SF0">
    <property type="entry name" value="PERIODIC TRYPTOPHAN PROTEIN 1 HOMOLOG"/>
    <property type="match status" value="1"/>
</dbReference>